<keyword evidence="8 10" id="KW-0539">Nucleus</keyword>
<dbReference type="Gene3D" id="3.40.50.300">
    <property type="entry name" value="P-loop containing nucleotide triphosphate hydrolases"/>
    <property type="match status" value="2"/>
</dbReference>
<dbReference type="EMBL" id="LJIJ01000043">
    <property type="protein sequence ID" value="ODN04441.1"/>
    <property type="molecule type" value="Genomic_DNA"/>
</dbReference>
<dbReference type="Pfam" id="PF02463">
    <property type="entry name" value="SMC_N"/>
    <property type="match status" value="1"/>
</dbReference>
<dbReference type="Gene3D" id="3.30.70.1620">
    <property type="match status" value="1"/>
</dbReference>
<keyword evidence="15" id="KW-1185">Reference proteome</keyword>
<evidence type="ECO:0000256" key="5">
    <source>
        <dbReference type="ARBA" id="ARBA00022618"/>
    </source>
</evidence>
<feature type="coiled-coil region" evidence="11">
    <location>
        <begin position="447"/>
        <end position="562"/>
    </location>
</feature>
<evidence type="ECO:0000313" key="15">
    <source>
        <dbReference type="Proteomes" id="UP000094527"/>
    </source>
</evidence>
<name>A0A1D2NGP7_ORCCI</name>
<feature type="coiled-coil region" evidence="11">
    <location>
        <begin position="303"/>
        <end position="421"/>
    </location>
</feature>
<keyword evidence="4" id="KW-0158">Chromosome</keyword>
<dbReference type="PANTHER" id="PTHR18937">
    <property type="entry name" value="STRUCTURAL MAINTENANCE OF CHROMOSOMES SMC FAMILY MEMBER"/>
    <property type="match status" value="1"/>
</dbReference>
<evidence type="ECO:0000256" key="8">
    <source>
        <dbReference type="ARBA" id="ARBA00023242"/>
    </source>
</evidence>
<keyword evidence="7 11" id="KW-0175">Coiled coil</keyword>
<keyword evidence="5" id="KW-0132">Cell division</keyword>
<dbReference type="SMART" id="SM00968">
    <property type="entry name" value="SMC_hinge"/>
    <property type="match status" value="1"/>
</dbReference>
<dbReference type="Gene3D" id="1.20.1060.20">
    <property type="match status" value="1"/>
</dbReference>
<evidence type="ECO:0000256" key="4">
    <source>
        <dbReference type="ARBA" id="ARBA00022454"/>
    </source>
</evidence>
<evidence type="ECO:0000256" key="9">
    <source>
        <dbReference type="ARBA" id="ARBA00023306"/>
    </source>
</evidence>
<dbReference type="SUPFAM" id="SSF57997">
    <property type="entry name" value="Tropomyosin"/>
    <property type="match status" value="1"/>
</dbReference>
<dbReference type="GO" id="GO:0003677">
    <property type="term" value="F:DNA binding"/>
    <property type="evidence" value="ECO:0007669"/>
    <property type="project" value="TreeGrafter"/>
</dbReference>
<dbReference type="CDD" id="cd03275">
    <property type="entry name" value="ABC_SMC1_euk"/>
    <property type="match status" value="1"/>
</dbReference>
<dbReference type="InterPro" id="IPR036277">
    <property type="entry name" value="SMC_hinge_sf"/>
</dbReference>
<comment type="caution">
    <text evidence="14">The sequence shown here is derived from an EMBL/GenBank/DDBJ whole genome shotgun (WGS) entry which is preliminary data.</text>
</comment>
<evidence type="ECO:0000256" key="12">
    <source>
        <dbReference type="SAM" id="MobiDB-lite"/>
    </source>
</evidence>
<dbReference type="InterPro" id="IPR028468">
    <property type="entry name" value="Smc1_ABC"/>
</dbReference>
<dbReference type="InterPro" id="IPR003395">
    <property type="entry name" value="RecF/RecN/SMC_N"/>
</dbReference>
<evidence type="ECO:0000313" key="14">
    <source>
        <dbReference type="EMBL" id="ODN04441.1"/>
    </source>
</evidence>
<proteinExistence type="inferred from homology"/>
<protein>
    <recommendedName>
        <fullName evidence="10">Structural maintenance of chromosomes protein</fullName>
    </recommendedName>
</protein>
<evidence type="ECO:0000256" key="3">
    <source>
        <dbReference type="ARBA" id="ARBA00005597"/>
    </source>
</evidence>
<dbReference type="GO" id="GO:0008278">
    <property type="term" value="C:cohesin complex"/>
    <property type="evidence" value="ECO:0007669"/>
    <property type="project" value="InterPro"/>
</dbReference>
<keyword evidence="9" id="KW-0131">Cell cycle</keyword>
<dbReference type="GO" id="GO:0007062">
    <property type="term" value="P:sister chromatid cohesion"/>
    <property type="evidence" value="ECO:0007669"/>
    <property type="project" value="InterPro"/>
</dbReference>
<evidence type="ECO:0000256" key="2">
    <source>
        <dbReference type="ARBA" id="ARBA00004286"/>
    </source>
</evidence>
<dbReference type="GO" id="GO:0005524">
    <property type="term" value="F:ATP binding"/>
    <property type="evidence" value="ECO:0007669"/>
    <property type="project" value="InterPro"/>
</dbReference>
<organism evidence="14 15">
    <name type="scientific">Orchesella cincta</name>
    <name type="common">Springtail</name>
    <name type="synonym">Podura cincta</name>
    <dbReference type="NCBI Taxonomy" id="48709"/>
    <lineage>
        <taxon>Eukaryota</taxon>
        <taxon>Metazoa</taxon>
        <taxon>Ecdysozoa</taxon>
        <taxon>Arthropoda</taxon>
        <taxon>Hexapoda</taxon>
        <taxon>Collembola</taxon>
        <taxon>Entomobryomorpha</taxon>
        <taxon>Entomobryoidea</taxon>
        <taxon>Orchesellidae</taxon>
        <taxon>Orchesellinae</taxon>
        <taxon>Orchesella</taxon>
    </lineage>
</organism>
<gene>
    <name evidence="14" type="ORF">Ocin01_02225</name>
</gene>
<feature type="coiled-coil region" evidence="11">
    <location>
        <begin position="1070"/>
        <end position="1146"/>
    </location>
</feature>
<feature type="region of interest" description="Disordered" evidence="12">
    <location>
        <begin position="1"/>
        <end position="28"/>
    </location>
</feature>
<evidence type="ECO:0000256" key="1">
    <source>
        <dbReference type="ARBA" id="ARBA00004123"/>
    </source>
</evidence>
<comment type="subcellular location">
    <subcellularLocation>
        <location evidence="2">Chromosome</location>
    </subcellularLocation>
    <subcellularLocation>
        <location evidence="1 10">Nucleus</location>
    </subcellularLocation>
</comment>
<dbReference type="OrthoDB" id="413649at2759"/>
<evidence type="ECO:0000256" key="10">
    <source>
        <dbReference type="PIRNR" id="PIRNR005719"/>
    </source>
</evidence>
<reference evidence="14 15" key="1">
    <citation type="journal article" date="2016" name="Genome Biol. Evol.">
        <title>Gene Family Evolution Reflects Adaptation to Soil Environmental Stressors in the Genome of the Collembolan Orchesella cincta.</title>
        <authorList>
            <person name="Faddeeva-Vakhrusheva A."/>
            <person name="Derks M.F."/>
            <person name="Anvar S.Y."/>
            <person name="Agamennone V."/>
            <person name="Suring W."/>
            <person name="Smit S."/>
            <person name="van Straalen N.M."/>
            <person name="Roelofs D."/>
        </authorList>
    </citation>
    <scope>NUCLEOTIDE SEQUENCE [LARGE SCALE GENOMIC DNA]</scope>
    <source>
        <tissue evidence="14">Mixed pool</tissue>
    </source>
</reference>
<dbReference type="InterPro" id="IPR027417">
    <property type="entry name" value="P-loop_NTPase"/>
</dbReference>
<dbReference type="PANTHER" id="PTHR18937:SF12">
    <property type="entry name" value="STRUCTURAL MAINTENANCE OF CHROMOSOMES PROTEIN"/>
    <property type="match status" value="1"/>
</dbReference>
<dbReference type="GO" id="GO:0051301">
    <property type="term" value="P:cell division"/>
    <property type="evidence" value="ECO:0007669"/>
    <property type="project" value="UniProtKB-KW"/>
</dbReference>
<evidence type="ECO:0000256" key="11">
    <source>
        <dbReference type="SAM" id="Coils"/>
    </source>
</evidence>
<feature type="region of interest" description="Disordered" evidence="12">
    <location>
        <begin position="1031"/>
        <end position="1051"/>
    </location>
</feature>
<dbReference type="InterPro" id="IPR024704">
    <property type="entry name" value="SMC"/>
</dbReference>
<dbReference type="Pfam" id="PF06470">
    <property type="entry name" value="SMC_hinge"/>
    <property type="match status" value="1"/>
</dbReference>
<feature type="domain" description="SMC hinge" evidence="13">
    <location>
        <begin position="580"/>
        <end position="705"/>
    </location>
</feature>
<dbReference type="STRING" id="48709.A0A1D2NGP7"/>
<evidence type="ECO:0000256" key="6">
    <source>
        <dbReference type="ARBA" id="ARBA00022776"/>
    </source>
</evidence>
<dbReference type="GO" id="GO:0005634">
    <property type="term" value="C:nucleus"/>
    <property type="evidence" value="ECO:0007669"/>
    <property type="project" value="UniProtKB-SubCell"/>
</dbReference>
<dbReference type="SUPFAM" id="SSF52540">
    <property type="entry name" value="P-loop containing nucleoside triphosphate hydrolases"/>
    <property type="match status" value="1"/>
</dbReference>
<dbReference type="Proteomes" id="UP000094527">
    <property type="component" value="Unassembled WGS sequence"/>
</dbReference>
<dbReference type="InterPro" id="IPR010935">
    <property type="entry name" value="SMC_hinge"/>
</dbReference>
<accession>A0A1D2NGP7</accession>
<dbReference type="GO" id="GO:0016887">
    <property type="term" value="F:ATP hydrolysis activity"/>
    <property type="evidence" value="ECO:0007669"/>
    <property type="project" value="InterPro"/>
</dbReference>
<sequence>MVAASETESRLEMNGDEEDLVSDHGDNNGYGVDFPTGATWKLKYIDVENFKSYRGQVRIGPLRPFIAIIGPNGSGKSNLMDAISFVMGERTASLRVKRLDELIHGAMIGKPVAPQASVSAVFRQINENERDEGQERKFSRVIRGASCDYVINDEVVSQQVYLEELGKLGINVKAKNFLVFQGAVENVAMKTAKERTALLEEICGQFEIFDVLFVLVKNVHTIGPVICRSGALKKEYETTKAGKLEMEQKIQVVHMKKKGVFAERREAKMEWEEAKRFTELMDEMANKEIQLSVFKLFHLKEKLEILESELVSKTKDVERLEAAKRKANEELQEKKKERSELNRILSAKEKLLHNTEEEKIKKQPQLIDARQKRLHLEKKLATAEKSLKQAKDNKLSQENDLVQLRKNLEKAQEDENVFIEQNDESLLTQGVDVTLQDSQMKEYWTLKKEVNGKTSKERAEIENLEKQKKDKDDVYVSLNRQKLELTSKLDLVTHEIKGKSNLEKKARETVKGLKEQLNTQQAELQPLEVEVSEAEERLVVLRQELETVTQELENNKMNKHEALRMQRKREVISSLQGLFKGVYDRVVNLCKPRHTRYKVAISKVIGKNVDAIVVDSESTARQCIQYLKEQLLDREVFLPLDLLEVKPLKTRFREKREQQGEIREIGEIRLAIDVLQYETRFEKAILHCTKSTVICKHSDDADKVASGEFFSEATNAVSWDGTFYSTSGIISGGHADLQKKAQRWDDTVLARNEQRREALRDEEREIIKTIRKKRQLEIIQHEVGGIQARLKYAEMDLDSHIASTKNLEAQKGQIEGELFGIEARWEQAQKATTVVANEIKEFQAKINVIEDKVFQKFCQQTGLPSIRSYEERDIRLHEEFNRQRLEFQNKIQELQSMIDFEMGEENMMIENIKKWESSVLNIQKDLNAHKSNEETAKSEIEKVDLRLAKCMTDVNELKAAIDLKSKEISTANKAVVTADKALFTNQKAKAHLQNALVQKKNERHDVYKHCKLTGINIPFTFGSLEDVRIGSSSSNEATTSTSQSASVSTQQAIENEEDLQVDYTILPADLKELNDDDVTIKKKFEELEEQLHNMEINIGKIHAPNMKADQKLEVLKTKLRDQQQEFDEIRNRAKEARNAFEKVKKERHEKFMNCYEKISSNIDEIYKALTKNQSAQAILGLDNPEEPYLDGVSYNCVAPGKRFQSMSNLSGGEKTLAALALLFAIHSFEPAPFFVLDEIDAALDNTNISKVTQYMKRKTPELQILVISLKEEFYSHADALIGIAPDPQDSECIVSKLYSLDLSSFEA</sequence>
<comment type="similarity">
    <text evidence="3">Belongs to the SMC family. SMC1 subfamily.</text>
</comment>
<dbReference type="PIRSF" id="PIRSF005719">
    <property type="entry name" value="SMC"/>
    <property type="match status" value="1"/>
</dbReference>
<evidence type="ECO:0000256" key="7">
    <source>
        <dbReference type="ARBA" id="ARBA00023054"/>
    </source>
</evidence>
<dbReference type="SUPFAM" id="SSF75553">
    <property type="entry name" value="Smc hinge domain"/>
    <property type="match status" value="1"/>
</dbReference>
<evidence type="ECO:0000259" key="13">
    <source>
        <dbReference type="SMART" id="SM00968"/>
    </source>
</evidence>
<keyword evidence="6" id="KW-0498">Mitosis</keyword>